<dbReference type="EMBL" id="CP081869">
    <property type="protein sequence ID" value="QZN99789.1"/>
    <property type="molecule type" value="Genomic_DNA"/>
</dbReference>
<dbReference type="Gene3D" id="2.40.300.10">
    <property type="entry name" value="Head decoration protein D"/>
    <property type="match status" value="1"/>
</dbReference>
<evidence type="ECO:0000313" key="1">
    <source>
        <dbReference type="EMBL" id="QZN99789.1"/>
    </source>
</evidence>
<protein>
    <submittedName>
        <fullName evidence="1">Head decoration protein</fullName>
    </submittedName>
</protein>
<dbReference type="AlphaFoldDB" id="A0A9E6R9I0"/>
<dbReference type="Pfam" id="PF02924">
    <property type="entry name" value="HDPD"/>
    <property type="match status" value="1"/>
</dbReference>
<dbReference type="InterPro" id="IPR004195">
    <property type="entry name" value="Head_decoration_D"/>
</dbReference>
<name>A0A9E6R9I0_9HYPH</name>
<accession>A0A9E6R9I0</accession>
<proteinExistence type="predicted"/>
<organism evidence="1 2">
    <name type="scientific">Chenggangzhangella methanolivorans</name>
    <dbReference type="NCBI Taxonomy" id="1437009"/>
    <lineage>
        <taxon>Bacteria</taxon>
        <taxon>Pseudomonadati</taxon>
        <taxon>Pseudomonadota</taxon>
        <taxon>Alphaproteobacteria</taxon>
        <taxon>Hyphomicrobiales</taxon>
        <taxon>Methylopilaceae</taxon>
        <taxon>Chenggangzhangella</taxon>
    </lineage>
</organism>
<reference evidence="1" key="1">
    <citation type="submission" date="2021-08" db="EMBL/GenBank/DDBJ databases">
        <authorList>
            <person name="Zhang H."/>
            <person name="Xu M."/>
            <person name="Yu Z."/>
            <person name="Yang L."/>
            <person name="Cai Y."/>
        </authorList>
    </citation>
    <scope>NUCLEOTIDE SEQUENCE</scope>
    <source>
        <strain evidence="1">CHL1</strain>
    </source>
</reference>
<dbReference type="KEGG" id="cmet:K6K41_24520"/>
<evidence type="ECO:0000313" key="2">
    <source>
        <dbReference type="Proteomes" id="UP000825701"/>
    </source>
</evidence>
<dbReference type="RefSeq" id="WP_261402900.1">
    <property type="nucleotide sequence ID" value="NZ_CP081869.1"/>
</dbReference>
<keyword evidence="2" id="KW-1185">Reference proteome</keyword>
<dbReference type="Proteomes" id="UP000825701">
    <property type="component" value="Chromosome"/>
</dbReference>
<sequence>MTAYFGNDGSVSADDGLVCGEVDSARITLASGQNLQRGALLGKITASGKYILSLSAANDGSQTPAVVLAEDCDASAADKVTVAYFRGRFDAGAMTFGTGQTVANTREALRDVGVFIHDSIR</sequence>
<gene>
    <name evidence="1" type="ORF">K6K41_24520</name>
</gene>